<dbReference type="PROSITE" id="PS50206">
    <property type="entry name" value="RHODANESE_3"/>
    <property type="match status" value="1"/>
</dbReference>
<feature type="compositionally biased region" description="Polar residues" evidence="2">
    <location>
        <begin position="321"/>
        <end position="334"/>
    </location>
</feature>
<dbReference type="CDD" id="cd02674">
    <property type="entry name" value="Peptidase_C19R"/>
    <property type="match status" value="1"/>
</dbReference>
<feature type="compositionally biased region" description="Low complexity" evidence="2">
    <location>
        <begin position="146"/>
        <end position="158"/>
    </location>
</feature>
<dbReference type="InterPro" id="IPR036873">
    <property type="entry name" value="Rhodanese-like_dom_sf"/>
</dbReference>
<evidence type="ECO:0000256" key="2">
    <source>
        <dbReference type="SAM" id="MobiDB-lite"/>
    </source>
</evidence>
<dbReference type="EMBL" id="MU006583">
    <property type="protein sequence ID" value="KAF2745338.1"/>
    <property type="molecule type" value="Genomic_DNA"/>
</dbReference>
<dbReference type="GO" id="GO:0004843">
    <property type="term" value="F:cysteine-type deubiquitinase activity"/>
    <property type="evidence" value="ECO:0007669"/>
    <property type="project" value="InterPro"/>
</dbReference>
<dbReference type="SUPFAM" id="SSF54001">
    <property type="entry name" value="Cysteine proteinases"/>
    <property type="match status" value="1"/>
</dbReference>
<gene>
    <name evidence="5" type="ORF">M011DRAFT_406749</name>
</gene>
<dbReference type="GO" id="GO:0016579">
    <property type="term" value="P:protein deubiquitination"/>
    <property type="evidence" value="ECO:0007669"/>
    <property type="project" value="InterPro"/>
</dbReference>
<evidence type="ECO:0000259" key="3">
    <source>
        <dbReference type="PROSITE" id="PS50206"/>
    </source>
</evidence>
<feature type="region of interest" description="Disordered" evidence="2">
    <location>
        <begin position="1"/>
        <end position="29"/>
    </location>
</feature>
<feature type="compositionally biased region" description="Polar residues" evidence="2">
    <location>
        <begin position="291"/>
        <end position="313"/>
    </location>
</feature>
<accession>A0A6A6V444</accession>
<proteinExistence type="inferred from homology"/>
<dbReference type="Gene3D" id="3.40.250.10">
    <property type="entry name" value="Rhodanese-like domain"/>
    <property type="match status" value="1"/>
</dbReference>
<dbReference type="PANTHER" id="PTHR21646">
    <property type="entry name" value="UBIQUITIN CARBOXYL-TERMINAL HYDROLASE"/>
    <property type="match status" value="1"/>
</dbReference>
<dbReference type="AlphaFoldDB" id="A0A6A6V444"/>
<dbReference type="SMART" id="SM00450">
    <property type="entry name" value="RHOD"/>
    <property type="match status" value="1"/>
</dbReference>
<feature type="domain" description="Rhodanese" evidence="3">
    <location>
        <begin position="376"/>
        <end position="396"/>
    </location>
</feature>
<sequence>MSGYSNGAHHAGGDAHSSEPARAPGGSYPPISEIVASANEYVNDRKIQGIGSLINDASRKLQAAKFRLDARKNLAAAYWEFLVAYQTTVDTIPGHHDFYDRVRQSRGPMHREYLLLQKDVQACESRFMAIKDIIANDNKRNGARHSSVSSSRPGSVSSLYPTGVELTPSSSRGSSLTRQDDELMLPEVPSSPRRKPAVHPKPQSLHGKALHAAAPTDDLAERFAKLRAPADSTGPTPNPSRDMSVRMPEPSDYQSSRPMGPRDMLPLGSNRHSMQPLNTDLATSMPREPSPTYSPARNLSLPESINPPRTSARSIVGTGGRSNSLASSISNHPPQATGDVDSYFPPQAPPPAQRKPSASRPAEDQIPVEQFYDYVKLYNVLVIDVRPREEFDAGHINVGSVMCIEPTILHGGCSAEQLQERLILSPDEEQAMFDRRDEYSVVVYHDRSTRSSGFLHNSRSTEQETVLKRLYDALCTYTDKPLQRSPVFLMGGIDAWTDLVGVDALRTSSTTTVVASKQEMPPRTIRRVTGATHGGKLTIERRRVREYAPIDPDEERKWLEEAREGRAEFVHDNEDGEVLPSPLYQSTEEFLRRFPAIEEPQSMTHAPRRPPPSQYGPPPVHEAPSRPAPAAPRMSYSGVHERQPAPQGRTAQLPVYVSPGRYGQIRLHKTGLLNFGVTCYMNSIVQCLSANSGLASIFLSGQYVKNLQKDNWKGTKGILSESFATLLSNLFKGDVSAVRPSTFRRFCGRFNSQWTLDMQQDAKEFLEFLLDHLHEDLNVTWNKPPLKPLTPAEELARERLPRPYVAYIEWQKYLHREFSLIGGLFAGQHASCLTCMHCGTTSTTYEAFWSISVEIPRDRPADLRDCLRSYCSSERLDKDDVWRCPRCKTNREAVKKITITRAPDTLVVHLKRFSASHGQRAQKVRTPIRFPLHGLDLQPFMEPGLSAEGEAVVRSQSRGEEVLSILREEERGSTRYDAYAVVWHLGGTLGSGHYVACCKVKGRAGEGDTWRMFNDDRVRDFDPERLGEAGGSGRLEESEKTYIVFYERVR</sequence>
<dbReference type="Pfam" id="PF00443">
    <property type="entry name" value="UCH"/>
    <property type="match status" value="1"/>
</dbReference>
<dbReference type="SUPFAM" id="SSF52821">
    <property type="entry name" value="Rhodanese/Cell cycle control phosphatase"/>
    <property type="match status" value="1"/>
</dbReference>
<keyword evidence="6" id="KW-1185">Reference proteome</keyword>
<feature type="compositionally biased region" description="Polar residues" evidence="2">
    <location>
        <begin position="270"/>
        <end position="282"/>
    </location>
</feature>
<feature type="compositionally biased region" description="Polar residues" evidence="2">
    <location>
        <begin position="167"/>
        <end position="177"/>
    </location>
</feature>
<dbReference type="InterPro" id="IPR050185">
    <property type="entry name" value="Ub_carboxyl-term_hydrolase"/>
</dbReference>
<dbReference type="InterPro" id="IPR028889">
    <property type="entry name" value="USP"/>
</dbReference>
<dbReference type="InterPro" id="IPR001763">
    <property type="entry name" value="Rhodanese-like_dom"/>
</dbReference>
<organism evidence="5 6">
    <name type="scientific">Sporormia fimetaria CBS 119925</name>
    <dbReference type="NCBI Taxonomy" id="1340428"/>
    <lineage>
        <taxon>Eukaryota</taxon>
        <taxon>Fungi</taxon>
        <taxon>Dikarya</taxon>
        <taxon>Ascomycota</taxon>
        <taxon>Pezizomycotina</taxon>
        <taxon>Dothideomycetes</taxon>
        <taxon>Pleosporomycetidae</taxon>
        <taxon>Pleosporales</taxon>
        <taxon>Sporormiaceae</taxon>
        <taxon>Sporormia</taxon>
    </lineage>
</organism>
<comment type="similarity">
    <text evidence="1">Belongs to the peptidase C19 family.</text>
</comment>
<evidence type="ECO:0000259" key="4">
    <source>
        <dbReference type="PROSITE" id="PS50235"/>
    </source>
</evidence>
<dbReference type="Gene3D" id="3.90.70.10">
    <property type="entry name" value="Cysteine proteinases"/>
    <property type="match status" value="1"/>
</dbReference>
<evidence type="ECO:0000313" key="5">
    <source>
        <dbReference type="EMBL" id="KAF2745338.1"/>
    </source>
</evidence>
<dbReference type="InterPro" id="IPR001394">
    <property type="entry name" value="Peptidase_C19_UCH"/>
</dbReference>
<dbReference type="PROSITE" id="PS50235">
    <property type="entry name" value="USP_3"/>
    <property type="match status" value="1"/>
</dbReference>
<dbReference type="OrthoDB" id="292964at2759"/>
<reference evidence="5" key="1">
    <citation type="journal article" date="2020" name="Stud. Mycol.">
        <title>101 Dothideomycetes genomes: a test case for predicting lifestyles and emergence of pathogens.</title>
        <authorList>
            <person name="Haridas S."/>
            <person name="Albert R."/>
            <person name="Binder M."/>
            <person name="Bloem J."/>
            <person name="Labutti K."/>
            <person name="Salamov A."/>
            <person name="Andreopoulos B."/>
            <person name="Baker S."/>
            <person name="Barry K."/>
            <person name="Bills G."/>
            <person name="Bluhm B."/>
            <person name="Cannon C."/>
            <person name="Castanera R."/>
            <person name="Culley D."/>
            <person name="Daum C."/>
            <person name="Ezra D."/>
            <person name="Gonzalez J."/>
            <person name="Henrissat B."/>
            <person name="Kuo A."/>
            <person name="Liang C."/>
            <person name="Lipzen A."/>
            <person name="Lutzoni F."/>
            <person name="Magnuson J."/>
            <person name="Mondo S."/>
            <person name="Nolan M."/>
            <person name="Ohm R."/>
            <person name="Pangilinan J."/>
            <person name="Park H.-J."/>
            <person name="Ramirez L."/>
            <person name="Alfaro M."/>
            <person name="Sun H."/>
            <person name="Tritt A."/>
            <person name="Yoshinaga Y."/>
            <person name="Zwiers L.-H."/>
            <person name="Turgeon B."/>
            <person name="Goodwin S."/>
            <person name="Spatafora J."/>
            <person name="Crous P."/>
            <person name="Grigoriev I."/>
        </authorList>
    </citation>
    <scope>NUCLEOTIDE SEQUENCE</scope>
    <source>
        <strain evidence="5">CBS 119925</strain>
    </source>
</reference>
<feature type="domain" description="USP" evidence="4">
    <location>
        <begin position="670"/>
        <end position="1049"/>
    </location>
</feature>
<evidence type="ECO:0000256" key="1">
    <source>
        <dbReference type="ARBA" id="ARBA00009085"/>
    </source>
</evidence>
<dbReference type="InterPro" id="IPR038765">
    <property type="entry name" value="Papain-like_cys_pep_sf"/>
</dbReference>
<dbReference type="Pfam" id="PF00581">
    <property type="entry name" value="Rhodanese"/>
    <property type="match status" value="1"/>
</dbReference>
<feature type="region of interest" description="Disordered" evidence="2">
    <location>
        <begin position="139"/>
        <end position="209"/>
    </location>
</feature>
<name>A0A6A6V444_9PLEO</name>
<protein>
    <submittedName>
        <fullName evidence="5">Cysteine proteinase</fullName>
    </submittedName>
</protein>
<feature type="region of interest" description="Disordered" evidence="2">
    <location>
        <begin position="599"/>
        <end position="649"/>
    </location>
</feature>
<feature type="compositionally biased region" description="Pro residues" evidence="2">
    <location>
        <begin position="609"/>
        <end position="630"/>
    </location>
</feature>
<dbReference type="Proteomes" id="UP000799440">
    <property type="component" value="Unassembled WGS sequence"/>
</dbReference>
<dbReference type="PANTHER" id="PTHR21646:SF23">
    <property type="entry name" value="UBIQUITIN CARBOXYL-TERMINAL HYDROLASE USP2"/>
    <property type="match status" value="1"/>
</dbReference>
<feature type="region of interest" description="Disordered" evidence="2">
    <location>
        <begin position="227"/>
        <end position="363"/>
    </location>
</feature>
<evidence type="ECO:0000313" key="6">
    <source>
        <dbReference type="Proteomes" id="UP000799440"/>
    </source>
</evidence>